<evidence type="ECO:0000313" key="3">
    <source>
        <dbReference type="Proteomes" id="UP000054107"/>
    </source>
</evidence>
<sequence>MEPLARTTLQKTSKYTGQQALHHLFFSGQKQPTLAESEAARHAIKAQLAATTVTTTNNNLASKPSSYHLPPVTTATTTSASQTSTTATAAAPLTPGNQSSYASVVASNKGKIRKKNPAARSPLPSAAKASATLGRLFGPQRDISSGYRFVYF</sequence>
<protein>
    <submittedName>
        <fullName evidence="2">Uncharacterized protein</fullName>
    </submittedName>
</protein>
<feature type="region of interest" description="Disordered" evidence="1">
    <location>
        <begin position="57"/>
        <end position="98"/>
    </location>
</feature>
<evidence type="ECO:0000313" key="2">
    <source>
        <dbReference type="EMBL" id="CEP06876.1"/>
    </source>
</evidence>
<dbReference type="Proteomes" id="UP000054107">
    <property type="component" value="Unassembled WGS sequence"/>
</dbReference>
<dbReference type="EMBL" id="LN718810">
    <property type="protein sequence ID" value="CEP06876.1"/>
    <property type="molecule type" value="Genomic_DNA"/>
</dbReference>
<evidence type="ECO:0000256" key="1">
    <source>
        <dbReference type="SAM" id="MobiDB-lite"/>
    </source>
</evidence>
<proteinExistence type="predicted"/>
<name>A0A0B7MM58_9FUNG</name>
<reference evidence="2 3" key="1">
    <citation type="submission" date="2014-09" db="EMBL/GenBank/DDBJ databases">
        <authorList>
            <person name="Ellenberger Sabrina"/>
        </authorList>
    </citation>
    <scope>NUCLEOTIDE SEQUENCE [LARGE SCALE GENOMIC DNA]</scope>
    <source>
        <strain evidence="2 3">CBS 412.66</strain>
    </source>
</reference>
<gene>
    <name evidence="2" type="primary">PARPA_00131.1 scaffold 368</name>
</gene>
<feature type="compositionally biased region" description="Low complexity" evidence="1">
    <location>
        <begin position="73"/>
        <end position="91"/>
    </location>
</feature>
<keyword evidence="3" id="KW-1185">Reference proteome</keyword>
<dbReference type="AlphaFoldDB" id="A0A0B7MM58"/>
<organism evidence="2 3">
    <name type="scientific">Parasitella parasitica</name>
    <dbReference type="NCBI Taxonomy" id="35722"/>
    <lineage>
        <taxon>Eukaryota</taxon>
        <taxon>Fungi</taxon>
        <taxon>Fungi incertae sedis</taxon>
        <taxon>Mucoromycota</taxon>
        <taxon>Mucoromycotina</taxon>
        <taxon>Mucoromycetes</taxon>
        <taxon>Mucorales</taxon>
        <taxon>Mucorineae</taxon>
        <taxon>Mucoraceae</taxon>
        <taxon>Parasitella</taxon>
    </lineage>
</organism>
<accession>A0A0B7MM58</accession>